<dbReference type="GO" id="GO:0008757">
    <property type="term" value="F:S-adenosylmethionine-dependent methyltransferase activity"/>
    <property type="evidence" value="ECO:0007669"/>
    <property type="project" value="UniProtKB-UniRule"/>
</dbReference>
<dbReference type="InterPro" id="IPR023553">
    <property type="entry name" value="Uncharacterised_MeTfrase_YrrT"/>
</dbReference>
<evidence type="ECO:0000259" key="5">
    <source>
        <dbReference type="Pfam" id="PF13649"/>
    </source>
</evidence>
<feature type="domain" description="Methyltransferase" evidence="5">
    <location>
        <begin position="49"/>
        <end position="139"/>
    </location>
</feature>
<evidence type="ECO:0000313" key="7">
    <source>
        <dbReference type="Proteomes" id="UP000040576"/>
    </source>
</evidence>
<comment type="function">
    <text evidence="4">Could be a S-adenosyl-L-methionine-dependent methyltransferase.</text>
</comment>
<keyword evidence="2 4" id="KW-0808">Transferase</keyword>
<evidence type="ECO:0000313" key="6">
    <source>
        <dbReference type="EMBL" id="CEE01762.1"/>
    </source>
</evidence>
<sequence length="212" mass="24618">MGREFDPLFDEWAATYDDTVAGHDIEYKEVFLHYDDILNEIANRAIDNVLEFGVGTGNLTKKLLNKGLDVIGIEPSKEMRTLAKQKINQLEIYDGDFLLFPTNIKPIQTIVSSYAFHHLTDEEKNKAISIYTEMLPKDGKIVFADTMFASEHEITIILEETKKRGYNRLLADLQTEYYSTIPFLKQNFEKHGFAVQFHRMNKFVWILEAEKK</sequence>
<dbReference type="InterPro" id="IPR041698">
    <property type="entry name" value="Methyltransf_25"/>
</dbReference>
<dbReference type="EC" id="2.1.1.-" evidence="4"/>
<dbReference type="Pfam" id="PF13649">
    <property type="entry name" value="Methyltransf_25"/>
    <property type="match status" value="1"/>
</dbReference>
<keyword evidence="3 4" id="KW-0949">S-adenosyl-L-methionine</keyword>
<evidence type="ECO:0000256" key="1">
    <source>
        <dbReference type="ARBA" id="ARBA00022603"/>
    </source>
</evidence>
<dbReference type="AlphaFoldDB" id="A0A090IVP8"/>
<name>A0A090IVP8_9BACI</name>
<dbReference type="CDD" id="cd02440">
    <property type="entry name" value="AdoMet_MTases"/>
    <property type="match status" value="1"/>
</dbReference>
<dbReference type="HAMAP" id="MF_02100">
    <property type="entry name" value="Methyltr_YrrT"/>
    <property type="match status" value="1"/>
</dbReference>
<feature type="binding site" evidence="4">
    <location>
        <position position="96"/>
    </location>
    <ligand>
        <name>S-adenosyl-L-methionine</name>
        <dbReference type="ChEBI" id="CHEBI:59789"/>
    </ligand>
</feature>
<reference evidence="6 7" key="1">
    <citation type="submission" date="2014-07" db="EMBL/GenBank/DDBJ databases">
        <authorList>
            <person name="Wibberg Daniel"/>
        </authorList>
    </citation>
    <scope>NUCLEOTIDE SEQUENCE [LARGE SCALE GENOMIC DNA]</scope>
</reference>
<feature type="binding site" evidence="4">
    <location>
        <position position="74"/>
    </location>
    <ligand>
        <name>S-adenosyl-L-methionine</name>
        <dbReference type="ChEBI" id="CHEBI:59789"/>
    </ligand>
</feature>
<keyword evidence="1 4" id="KW-0489">Methyltransferase</keyword>
<protein>
    <recommendedName>
        <fullName evidence="4">Uncharacterized methyltransferase BT1A1_1940</fullName>
        <ecNumber evidence="4">2.1.1.-</ecNumber>
    </recommendedName>
</protein>
<dbReference type="GO" id="GO:0032259">
    <property type="term" value="P:methylation"/>
    <property type="evidence" value="ECO:0007669"/>
    <property type="project" value="UniProtKB-KW"/>
</dbReference>
<gene>
    <name evidence="6" type="ORF">BT1A1_1940</name>
</gene>
<evidence type="ECO:0000256" key="3">
    <source>
        <dbReference type="ARBA" id="ARBA00022691"/>
    </source>
</evidence>
<evidence type="ECO:0000256" key="2">
    <source>
        <dbReference type="ARBA" id="ARBA00022679"/>
    </source>
</evidence>
<dbReference type="EMBL" id="CCRF01000061">
    <property type="protein sequence ID" value="CEE01762.1"/>
    <property type="molecule type" value="Genomic_DNA"/>
</dbReference>
<accession>A0A090IVP8</accession>
<feature type="binding site" evidence="4">
    <location>
        <position position="53"/>
    </location>
    <ligand>
        <name>S-adenosyl-L-methionine</name>
        <dbReference type="ChEBI" id="CHEBI:59789"/>
    </ligand>
</feature>
<proteinExistence type="inferred from homology"/>
<dbReference type="PANTHER" id="PTHR43861">
    <property type="entry name" value="TRANS-ACONITATE 2-METHYLTRANSFERASE-RELATED"/>
    <property type="match status" value="1"/>
</dbReference>
<organism evidence="6 7">
    <name type="scientific">Caldibacillus thermoamylovorans</name>
    <dbReference type="NCBI Taxonomy" id="35841"/>
    <lineage>
        <taxon>Bacteria</taxon>
        <taxon>Bacillati</taxon>
        <taxon>Bacillota</taxon>
        <taxon>Bacilli</taxon>
        <taxon>Bacillales</taxon>
        <taxon>Bacillaceae</taxon>
        <taxon>Caldibacillus</taxon>
    </lineage>
</organism>
<dbReference type="InterPro" id="IPR029063">
    <property type="entry name" value="SAM-dependent_MTases_sf"/>
</dbReference>
<dbReference type="RefSeq" id="WP_034770479.1">
    <property type="nucleotide sequence ID" value="NZ_CCRF01000061.1"/>
</dbReference>
<keyword evidence="7" id="KW-1185">Reference proteome</keyword>
<dbReference type="SUPFAM" id="SSF53335">
    <property type="entry name" value="S-adenosyl-L-methionine-dependent methyltransferases"/>
    <property type="match status" value="1"/>
</dbReference>
<dbReference type="Proteomes" id="UP000040576">
    <property type="component" value="Unassembled WGS sequence"/>
</dbReference>
<comment type="similarity">
    <text evidence="4">Belongs to the methyltransferase superfamily. YrrT family.</text>
</comment>
<dbReference type="Gene3D" id="3.40.50.150">
    <property type="entry name" value="Vaccinia Virus protein VP39"/>
    <property type="match status" value="1"/>
</dbReference>
<evidence type="ECO:0000256" key="4">
    <source>
        <dbReference type="HAMAP-Rule" id="MF_02100"/>
    </source>
</evidence>